<dbReference type="AlphaFoldDB" id="U2Q5X2"/>
<accession>U2Q5X2</accession>
<dbReference type="EMBL" id="ACVN02000141">
    <property type="protein sequence ID" value="ERK58170.1"/>
    <property type="molecule type" value="Genomic_DNA"/>
</dbReference>
<dbReference type="RefSeq" id="WP_021797216.1">
    <property type="nucleotide sequence ID" value="NZ_ACVN02000141.1"/>
</dbReference>
<gene>
    <name evidence="2" type="ORF">HMPREF0682_2587</name>
</gene>
<name>U2Q5X2_9ACTN</name>
<dbReference type="InterPro" id="IPR025251">
    <property type="entry name" value="DUF4213"/>
</dbReference>
<feature type="domain" description="DUF4213" evidence="1">
    <location>
        <begin position="8"/>
        <end position="90"/>
    </location>
</feature>
<keyword evidence="3" id="KW-1185">Reference proteome</keyword>
<dbReference type="Pfam" id="PF13938">
    <property type="entry name" value="DUF4213"/>
    <property type="match status" value="1"/>
</dbReference>
<evidence type="ECO:0000259" key="1">
    <source>
        <dbReference type="Pfam" id="PF13938"/>
    </source>
</evidence>
<sequence>MPDAWRVYEDLIAEIPQDVVVGTVNVGVRGTRVVNSAGGGGMAWTMDQRSRPEIFEGAVLDGLPMRTAAGLVCSWNPAEASIGQASIDSWYSRPESAAEKGFVATGEALA</sequence>
<protein>
    <submittedName>
        <fullName evidence="2">PF13938 domain protein</fullName>
    </submittedName>
</protein>
<comment type="caution">
    <text evidence="2">The sequence shown here is derived from an EMBL/GenBank/DDBJ whole genome shotgun (WGS) entry which is preliminary data.</text>
</comment>
<organism evidence="2 3">
    <name type="scientific">Propionibacterium acidifaciens F0233</name>
    <dbReference type="NCBI Taxonomy" id="553198"/>
    <lineage>
        <taxon>Bacteria</taxon>
        <taxon>Bacillati</taxon>
        <taxon>Actinomycetota</taxon>
        <taxon>Actinomycetes</taxon>
        <taxon>Propionibacteriales</taxon>
        <taxon>Propionibacteriaceae</taxon>
        <taxon>Propionibacterium</taxon>
    </lineage>
</organism>
<dbReference type="SUPFAM" id="SSF159713">
    <property type="entry name" value="Dhaf3308-like"/>
    <property type="match status" value="1"/>
</dbReference>
<dbReference type="Proteomes" id="UP000017052">
    <property type="component" value="Unassembled WGS sequence"/>
</dbReference>
<evidence type="ECO:0000313" key="2">
    <source>
        <dbReference type="EMBL" id="ERK58170.1"/>
    </source>
</evidence>
<evidence type="ECO:0000313" key="3">
    <source>
        <dbReference type="Proteomes" id="UP000017052"/>
    </source>
</evidence>
<proteinExistence type="predicted"/>
<dbReference type="GeneID" id="95361227"/>
<dbReference type="Gene3D" id="3.30.390.100">
    <property type="match status" value="1"/>
</dbReference>
<reference evidence="2" key="1">
    <citation type="submission" date="2013-08" db="EMBL/GenBank/DDBJ databases">
        <authorList>
            <person name="Durkin A.S."/>
            <person name="Haft D.R."/>
            <person name="McCorrison J."/>
            <person name="Torralba M."/>
            <person name="Gillis M."/>
            <person name="Haft D.H."/>
            <person name="Methe B."/>
            <person name="Sutton G."/>
            <person name="Nelson K.E."/>
        </authorList>
    </citation>
    <scope>NUCLEOTIDE SEQUENCE [LARGE SCALE GENOMIC DNA]</scope>
    <source>
        <strain evidence="2">F0233</strain>
    </source>
</reference>